<accession>A0A183BHK4</accession>
<evidence type="ECO:0000259" key="2">
    <source>
        <dbReference type="PROSITE" id="PS50900"/>
    </source>
</evidence>
<dbReference type="AlphaFoldDB" id="A0A183BHK4"/>
<reference evidence="3" key="1">
    <citation type="submission" date="2013-12" db="EMBL/GenBank/DDBJ databases">
        <authorList>
            <person name="Aslett M."/>
        </authorList>
    </citation>
    <scope>NUCLEOTIDE SEQUENCE [LARGE SCALE GENOMIC DNA]</scope>
    <source>
        <strain evidence="3">Lindley</strain>
    </source>
</reference>
<sequence>MHTQFFESVTTHAGGGEAAVVGELRFRSVNVMDGGAYSCAFGDASTALISEPVIVRVTEADPSLTLCPADNGPAHVCRTVARTGLCSTLRYGRYCCRTCAIRS</sequence>
<evidence type="ECO:0000313" key="3">
    <source>
        <dbReference type="Proteomes" id="UP000050741"/>
    </source>
</evidence>
<evidence type="ECO:0000256" key="1">
    <source>
        <dbReference type="ARBA" id="ARBA00022729"/>
    </source>
</evidence>
<keyword evidence="1" id="KW-0732">Signal</keyword>
<reference evidence="4" key="3">
    <citation type="submission" date="2016-06" db="UniProtKB">
        <authorList>
            <consortium name="WormBaseParasite"/>
        </authorList>
    </citation>
    <scope>IDENTIFICATION</scope>
</reference>
<evidence type="ECO:0000313" key="4">
    <source>
        <dbReference type="WBParaSite" id="GPLIN_000008200"/>
    </source>
</evidence>
<name>A0A183BHK4_GLOPA</name>
<proteinExistence type="predicted"/>
<protein>
    <submittedName>
        <fullName evidence="4">PLAC domain-containing protein</fullName>
    </submittedName>
</protein>
<keyword evidence="3" id="KW-1185">Reference proteome</keyword>
<dbReference type="InterPro" id="IPR010909">
    <property type="entry name" value="PLAC"/>
</dbReference>
<dbReference type="WBParaSite" id="GPLIN_000008200">
    <property type="protein sequence ID" value="GPLIN_000008200"/>
    <property type="gene ID" value="GPLIN_000008200"/>
</dbReference>
<organism evidence="3 4">
    <name type="scientific">Globodera pallida</name>
    <name type="common">Potato cyst nematode worm</name>
    <name type="synonym">Heterodera pallida</name>
    <dbReference type="NCBI Taxonomy" id="36090"/>
    <lineage>
        <taxon>Eukaryota</taxon>
        <taxon>Metazoa</taxon>
        <taxon>Ecdysozoa</taxon>
        <taxon>Nematoda</taxon>
        <taxon>Chromadorea</taxon>
        <taxon>Rhabditida</taxon>
        <taxon>Tylenchina</taxon>
        <taxon>Tylenchomorpha</taxon>
        <taxon>Tylenchoidea</taxon>
        <taxon>Heteroderidae</taxon>
        <taxon>Heteroderinae</taxon>
        <taxon>Globodera</taxon>
    </lineage>
</organism>
<dbReference type="PROSITE" id="PS50900">
    <property type="entry name" value="PLAC"/>
    <property type="match status" value="1"/>
</dbReference>
<dbReference type="Proteomes" id="UP000050741">
    <property type="component" value="Unassembled WGS sequence"/>
</dbReference>
<dbReference type="Pfam" id="PF08686">
    <property type="entry name" value="PLAC"/>
    <property type="match status" value="1"/>
</dbReference>
<reference evidence="3" key="2">
    <citation type="submission" date="2014-05" db="EMBL/GenBank/DDBJ databases">
        <title>The genome and life-stage specific transcriptomes of Globodera pallida elucidate key aspects of plant parasitism by a cyst nematode.</title>
        <authorList>
            <person name="Cotton J.A."/>
            <person name="Lilley C.J."/>
            <person name="Jones L.M."/>
            <person name="Kikuchi T."/>
            <person name="Reid A.J."/>
            <person name="Thorpe P."/>
            <person name="Tsai I.J."/>
            <person name="Beasley H."/>
            <person name="Blok V."/>
            <person name="Cock P.J.A."/>
            <person name="Van den Akker S.E."/>
            <person name="Holroyd N."/>
            <person name="Hunt M."/>
            <person name="Mantelin S."/>
            <person name="Naghra H."/>
            <person name="Pain A."/>
            <person name="Palomares-Rius J.E."/>
            <person name="Zarowiecki M."/>
            <person name="Berriman M."/>
            <person name="Jones J.T."/>
            <person name="Urwin P.E."/>
        </authorList>
    </citation>
    <scope>NUCLEOTIDE SEQUENCE [LARGE SCALE GENOMIC DNA]</scope>
    <source>
        <strain evidence="3">Lindley</strain>
    </source>
</reference>
<feature type="domain" description="PLAC" evidence="2">
    <location>
        <begin position="63"/>
        <end position="103"/>
    </location>
</feature>